<dbReference type="PANTHER" id="PTHR42709:SF6">
    <property type="entry name" value="UNDECAPRENYL PHOSPHATE TRANSPORTER A"/>
    <property type="match status" value="1"/>
</dbReference>
<evidence type="ECO:0000256" key="1">
    <source>
        <dbReference type="ARBA" id="ARBA00004651"/>
    </source>
</evidence>
<evidence type="ECO:0000313" key="9">
    <source>
        <dbReference type="EMBL" id="MFL0198006.1"/>
    </source>
</evidence>
<feature type="transmembrane region" description="Helical" evidence="7">
    <location>
        <begin position="169"/>
        <end position="193"/>
    </location>
</feature>
<reference evidence="9 10" key="1">
    <citation type="submission" date="2024-11" db="EMBL/GenBank/DDBJ databases">
        <authorList>
            <person name="Heng Y.C."/>
            <person name="Lim A.C.H."/>
            <person name="Lee J.K.Y."/>
            <person name="Kittelmann S."/>
        </authorList>
    </citation>
    <scope>NUCLEOTIDE SEQUENCE [LARGE SCALE GENOMIC DNA]</scope>
    <source>
        <strain evidence="9 10">WILCCON 0269</strain>
    </source>
</reference>
<dbReference type="Proteomes" id="UP001623660">
    <property type="component" value="Unassembled WGS sequence"/>
</dbReference>
<evidence type="ECO:0000256" key="4">
    <source>
        <dbReference type="ARBA" id="ARBA00022692"/>
    </source>
</evidence>
<dbReference type="RefSeq" id="WP_406794115.1">
    <property type="nucleotide sequence ID" value="NZ_JBJHZX010000044.1"/>
</dbReference>
<keyword evidence="3" id="KW-1003">Cell membrane</keyword>
<organism evidence="9 10">
    <name type="scientific">Candidatus Clostridium eludens</name>
    <dbReference type="NCBI Taxonomy" id="3381663"/>
    <lineage>
        <taxon>Bacteria</taxon>
        <taxon>Bacillati</taxon>
        <taxon>Bacillota</taxon>
        <taxon>Clostridia</taxon>
        <taxon>Eubacteriales</taxon>
        <taxon>Clostridiaceae</taxon>
        <taxon>Clostridium</taxon>
    </lineage>
</organism>
<comment type="subcellular location">
    <subcellularLocation>
        <location evidence="1">Cell membrane</location>
        <topology evidence="1">Multi-pass membrane protein</topology>
    </subcellularLocation>
</comment>
<feature type="transmembrane region" description="Helical" evidence="7">
    <location>
        <begin position="17"/>
        <end position="47"/>
    </location>
</feature>
<keyword evidence="5 7" id="KW-1133">Transmembrane helix</keyword>
<evidence type="ECO:0000256" key="2">
    <source>
        <dbReference type="ARBA" id="ARBA00010792"/>
    </source>
</evidence>
<accession>A0ABW8SS83</accession>
<keyword evidence="4 7" id="KW-0812">Transmembrane</keyword>
<keyword evidence="6 7" id="KW-0472">Membrane</keyword>
<evidence type="ECO:0000256" key="6">
    <source>
        <dbReference type="ARBA" id="ARBA00023136"/>
    </source>
</evidence>
<dbReference type="InterPro" id="IPR032816">
    <property type="entry name" value="VTT_dom"/>
</dbReference>
<evidence type="ECO:0000313" key="10">
    <source>
        <dbReference type="Proteomes" id="UP001623660"/>
    </source>
</evidence>
<keyword evidence="10" id="KW-1185">Reference proteome</keyword>
<comment type="caution">
    <text evidence="9">The sequence shown here is derived from an EMBL/GenBank/DDBJ whole genome shotgun (WGS) entry which is preliminary data.</text>
</comment>
<proteinExistence type="inferred from homology"/>
<feature type="domain" description="VTT" evidence="8">
    <location>
        <begin position="36"/>
        <end position="160"/>
    </location>
</feature>
<protein>
    <submittedName>
        <fullName evidence="9">DedA family protein</fullName>
    </submittedName>
</protein>
<name>A0ABW8SS83_9CLOT</name>
<evidence type="ECO:0000256" key="3">
    <source>
        <dbReference type="ARBA" id="ARBA00022475"/>
    </source>
</evidence>
<feature type="transmembrane region" description="Helical" evidence="7">
    <location>
        <begin position="142"/>
        <end position="163"/>
    </location>
</feature>
<evidence type="ECO:0000256" key="7">
    <source>
        <dbReference type="SAM" id="Phobius"/>
    </source>
</evidence>
<evidence type="ECO:0000259" key="8">
    <source>
        <dbReference type="Pfam" id="PF09335"/>
    </source>
</evidence>
<dbReference type="PANTHER" id="PTHR42709">
    <property type="entry name" value="ALKALINE PHOSPHATASE LIKE PROTEIN"/>
    <property type="match status" value="1"/>
</dbReference>
<dbReference type="Pfam" id="PF09335">
    <property type="entry name" value="VTT_dom"/>
    <property type="match status" value="1"/>
</dbReference>
<comment type="similarity">
    <text evidence="2">Belongs to the DedA family.</text>
</comment>
<gene>
    <name evidence="9" type="ORF">ACJDU8_20925</name>
</gene>
<evidence type="ECO:0000256" key="5">
    <source>
        <dbReference type="ARBA" id="ARBA00022989"/>
    </source>
</evidence>
<dbReference type="InterPro" id="IPR051311">
    <property type="entry name" value="DedA_domain"/>
</dbReference>
<sequence>MSNCTNLLIIYFRNYNIWFLSILIILGCIGIPSGASLVVIASGAFAYAGEFNVVILLLEIWLFSCAGDNIAYIMWRGIGNKLLNKSVRVTNYFKPKIIKSQNYLKKHGKETIFFTRFLISAMGPSVNAAAGITEYRLVTFNLFAALGELLWSCIYLGLGYWFGDSWETIIPIVTQIGEFSTCITILIITIYFFTKTNKAKR</sequence>
<dbReference type="EMBL" id="JBJHZX010000044">
    <property type="protein sequence ID" value="MFL0198006.1"/>
    <property type="molecule type" value="Genomic_DNA"/>
</dbReference>
<feature type="transmembrane region" description="Helical" evidence="7">
    <location>
        <begin position="53"/>
        <end position="75"/>
    </location>
</feature>